<protein>
    <recommendedName>
        <fullName evidence="3">histidine kinase</fullName>
        <ecNumber evidence="3">2.7.13.3</ecNumber>
    </recommendedName>
</protein>
<dbReference type="Proteomes" id="UP000199259">
    <property type="component" value="Unassembled WGS sequence"/>
</dbReference>
<keyword evidence="5" id="KW-0597">Phosphoprotein</keyword>
<dbReference type="OrthoDB" id="342253at2157"/>
<name>A0A7Z7AZG6_9EURY</name>
<evidence type="ECO:0000256" key="6">
    <source>
        <dbReference type="ARBA" id="ARBA00022679"/>
    </source>
</evidence>
<dbReference type="NCBIfam" id="TIGR00229">
    <property type="entry name" value="sensory_box"/>
    <property type="match status" value="2"/>
</dbReference>
<evidence type="ECO:0000313" key="16">
    <source>
        <dbReference type="Proteomes" id="UP000199259"/>
    </source>
</evidence>
<dbReference type="GO" id="GO:0006355">
    <property type="term" value="P:regulation of DNA-templated transcription"/>
    <property type="evidence" value="ECO:0007669"/>
    <property type="project" value="InterPro"/>
</dbReference>
<gene>
    <name evidence="15" type="ORF">SAMN04488589_2850</name>
</gene>
<keyword evidence="11" id="KW-0472">Membrane</keyword>
<dbReference type="EC" id="2.7.13.3" evidence="3"/>
<dbReference type="InterPro" id="IPR003594">
    <property type="entry name" value="HATPase_dom"/>
</dbReference>
<comment type="catalytic activity">
    <reaction evidence="1">
        <text>ATP + protein L-histidine = ADP + protein N-phospho-L-histidine.</text>
        <dbReference type="EC" id="2.7.13.3"/>
    </reaction>
</comment>
<dbReference type="InterPro" id="IPR003661">
    <property type="entry name" value="HisK_dim/P_dom"/>
</dbReference>
<dbReference type="SUPFAM" id="SSF47384">
    <property type="entry name" value="Homodimeric domain of signal transducing histidine kinase"/>
    <property type="match status" value="1"/>
</dbReference>
<dbReference type="InterPro" id="IPR013767">
    <property type="entry name" value="PAS_fold"/>
</dbReference>
<evidence type="ECO:0000259" key="12">
    <source>
        <dbReference type="PROSITE" id="PS50109"/>
    </source>
</evidence>
<dbReference type="FunFam" id="1.10.287.130:FF:000038">
    <property type="entry name" value="Sensory transduction histidine kinase"/>
    <property type="match status" value="1"/>
</dbReference>
<evidence type="ECO:0000256" key="10">
    <source>
        <dbReference type="ARBA" id="ARBA00023012"/>
    </source>
</evidence>
<keyword evidence="7" id="KW-0547">Nucleotide-binding</keyword>
<feature type="domain" description="PAC" evidence="14">
    <location>
        <begin position="365"/>
        <end position="416"/>
    </location>
</feature>
<evidence type="ECO:0000256" key="2">
    <source>
        <dbReference type="ARBA" id="ARBA00004236"/>
    </source>
</evidence>
<dbReference type="EMBL" id="FNCA01000015">
    <property type="protein sequence ID" value="SDG37986.1"/>
    <property type="molecule type" value="Genomic_DNA"/>
</dbReference>
<dbReference type="Gene3D" id="1.10.287.130">
    <property type="match status" value="1"/>
</dbReference>
<evidence type="ECO:0000313" key="15">
    <source>
        <dbReference type="EMBL" id="SDG37986.1"/>
    </source>
</evidence>
<feature type="domain" description="PAS" evidence="13">
    <location>
        <begin position="47"/>
        <end position="130"/>
    </location>
</feature>
<dbReference type="CDD" id="cd16922">
    <property type="entry name" value="HATPase_EvgS-ArcB-TorS-like"/>
    <property type="match status" value="1"/>
</dbReference>
<dbReference type="InterPro" id="IPR000014">
    <property type="entry name" value="PAS"/>
</dbReference>
<dbReference type="CDD" id="cd00130">
    <property type="entry name" value="PAS"/>
    <property type="match status" value="1"/>
</dbReference>
<dbReference type="RefSeq" id="WP_091711107.1">
    <property type="nucleotide sequence ID" value="NZ_FNCA01000015.1"/>
</dbReference>
<reference evidence="15 16" key="1">
    <citation type="submission" date="2016-10" db="EMBL/GenBank/DDBJ databases">
        <authorList>
            <person name="Varghese N."/>
            <person name="Submissions S."/>
        </authorList>
    </citation>
    <scope>NUCLEOTIDE SEQUENCE [LARGE SCALE GENOMIC DNA]</scope>
    <source>
        <strain evidence="15 16">PL 12/M</strain>
    </source>
</reference>
<evidence type="ECO:0000256" key="1">
    <source>
        <dbReference type="ARBA" id="ARBA00000085"/>
    </source>
</evidence>
<evidence type="ECO:0000256" key="9">
    <source>
        <dbReference type="ARBA" id="ARBA00022840"/>
    </source>
</evidence>
<dbReference type="Pfam" id="PF00989">
    <property type="entry name" value="PAS"/>
    <property type="match status" value="1"/>
</dbReference>
<comment type="caution">
    <text evidence="15">The sequence shown here is derived from an EMBL/GenBank/DDBJ whole genome shotgun (WGS) entry which is preliminary data.</text>
</comment>
<dbReference type="Gene3D" id="3.30.450.20">
    <property type="entry name" value="PAS domain"/>
    <property type="match status" value="4"/>
</dbReference>
<dbReference type="Gene3D" id="3.30.565.10">
    <property type="entry name" value="Histidine kinase-like ATPase, C-terminal domain"/>
    <property type="match status" value="1"/>
</dbReference>
<dbReference type="InterPro" id="IPR036097">
    <property type="entry name" value="HisK_dim/P_sf"/>
</dbReference>
<proteinExistence type="predicted"/>
<keyword evidence="9" id="KW-0067">ATP-binding</keyword>
<dbReference type="InterPro" id="IPR005467">
    <property type="entry name" value="His_kinase_dom"/>
</dbReference>
<dbReference type="InterPro" id="IPR000700">
    <property type="entry name" value="PAS-assoc_C"/>
</dbReference>
<dbReference type="SMART" id="SM00086">
    <property type="entry name" value="PAC"/>
    <property type="match status" value="3"/>
</dbReference>
<evidence type="ECO:0000256" key="7">
    <source>
        <dbReference type="ARBA" id="ARBA00022741"/>
    </source>
</evidence>
<dbReference type="PRINTS" id="PR00344">
    <property type="entry name" value="BCTRLSENSOR"/>
</dbReference>
<comment type="subcellular location">
    <subcellularLocation>
        <location evidence="2">Cell membrane</location>
    </subcellularLocation>
</comment>
<dbReference type="PANTHER" id="PTHR43047">
    <property type="entry name" value="TWO-COMPONENT HISTIDINE PROTEIN KINASE"/>
    <property type="match status" value="1"/>
</dbReference>
<dbReference type="GO" id="GO:0000155">
    <property type="term" value="F:phosphorelay sensor kinase activity"/>
    <property type="evidence" value="ECO:0007669"/>
    <property type="project" value="InterPro"/>
</dbReference>
<feature type="domain" description="Histidine kinase" evidence="12">
    <location>
        <begin position="556"/>
        <end position="775"/>
    </location>
</feature>
<dbReference type="SMART" id="SM00388">
    <property type="entry name" value="HisKA"/>
    <property type="match status" value="1"/>
</dbReference>
<dbReference type="PROSITE" id="PS50112">
    <property type="entry name" value="PAS"/>
    <property type="match status" value="2"/>
</dbReference>
<evidence type="ECO:0000256" key="8">
    <source>
        <dbReference type="ARBA" id="ARBA00022777"/>
    </source>
</evidence>
<dbReference type="InterPro" id="IPR035965">
    <property type="entry name" value="PAS-like_dom_sf"/>
</dbReference>
<dbReference type="PROSITE" id="PS50113">
    <property type="entry name" value="PAC"/>
    <property type="match status" value="1"/>
</dbReference>
<feature type="domain" description="PAS" evidence="13">
    <location>
        <begin position="416"/>
        <end position="459"/>
    </location>
</feature>
<keyword evidence="10" id="KW-0902">Two-component regulatory system</keyword>
<evidence type="ECO:0000256" key="11">
    <source>
        <dbReference type="ARBA" id="ARBA00023136"/>
    </source>
</evidence>
<dbReference type="SUPFAM" id="SSF55874">
    <property type="entry name" value="ATPase domain of HSP90 chaperone/DNA topoisomerase II/histidine kinase"/>
    <property type="match status" value="1"/>
</dbReference>
<dbReference type="GO" id="GO:0009927">
    <property type="term" value="F:histidine phosphotransfer kinase activity"/>
    <property type="evidence" value="ECO:0007669"/>
    <property type="project" value="TreeGrafter"/>
</dbReference>
<dbReference type="FunFam" id="3.30.565.10:FF:000023">
    <property type="entry name" value="PAS domain-containing sensor histidine kinase"/>
    <property type="match status" value="1"/>
</dbReference>
<evidence type="ECO:0000259" key="14">
    <source>
        <dbReference type="PROSITE" id="PS50113"/>
    </source>
</evidence>
<keyword evidence="6" id="KW-0808">Transferase</keyword>
<dbReference type="GO" id="GO:0005524">
    <property type="term" value="F:ATP binding"/>
    <property type="evidence" value="ECO:0007669"/>
    <property type="project" value="UniProtKB-KW"/>
</dbReference>
<evidence type="ECO:0000256" key="5">
    <source>
        <dbReference type="ARBA" id="ARBA00022553"/>
    </source>
</evidence>
<dbReference type="Pfam" id="PF13426">
    <property type="entry name" value="PAS_9"/>
    <property type="match status" value="2"/>
</dbReference>
<dbReference type="SUPFAM" id="SSF55785">
    <property type="entry name" value="PYP-like sensor domain (PAS domain)"/>
    <property type="match status" value="4"/>
</dbReference>
<evidence type="ECO:0000259" key="13">
    <source>
        <dbReference type="PROSITE" id="PS50112"/>
    </source>
</evidence>
<keyword evidence="8" id="KW-0418">Kinase</keyword>
<dbReference type="PROSITE" id="PS50109">
    <property type="entry name" value="HIS_KIN"/>
    <property type="match status" value="1"/>
</dbReference>
<dbReference type="SMART" id="SM00091">
    <property type="entry name" value="PAS"/>
    <property type="match status" value="2"/>
</dbReference>
<dbReference type="InterPro" id="IPR004358">
    <property type="entry name" value="Sig_transdc_His_kin-like_C"/>
</dbReference>
<dbReference type="SMART" id="SM00387">
    <property type="entry name" value="HATPase_c"/>
    <property type="match status" value="1"/>
</dbReference>
<dbReference type="PANTHER" id="PTHR43047:SF72">
    <property type="entry name" value="OSMOSENSING HISTIDINE PROTEIN KINASE SLN1"/>
    <property type="match status" value="1"/>
</dbReference>
<dbReference type="Pfam" id="PF02518">
    <property type="entry name" value="HATPase_c"/>
    <property type="match status" value="1"/>
</dbReference>
<organism evidence="15 16">
    <name type="scientific">Methanolobus vulcani</name>
    <dbReference type="NCBI Taxonomy" id="38026"/>
    <lineage>
        <taxon>Archaea</taxon>
        <taxon>Methanobacteriati</taxon>
        <taxon>Methanobacteriota</taxon>
        <taxon>Stenosarchaea group</taxon>
        <taxon>Methanomicrobia</taxon>
        <taxon>Methanosarcinales</taxon>
        <taxon>Methanosarcinaceae</taxon>
        <taxon>Methanolobus</taxon>
    </lineage>
</organism>
<accession>A0A7Z7AZG6</accession>
<dbReference type="GO" id="GO:0005886">
    <property type="term" value="C:plasma membrane"/>
    <property type="evidence" value="ECO:0007669"/>
    <property type="project" value="UniProtKB-SubCell"/>
</dbReference>
<evidence type="ECO:0000256" key="3">
    <source>
        <dbReference type="ARBA" id="ARBA00012438"/>
    </source>
</evidence>
<keyword evidence="16" id="KW-1185">Reference proteome</keyword>
<evidence type="ECO:0000256" key="4">
    <source>
        <dbReference type="ARBA" id="ARBA00022475"/>
    </source>
</evidence>
<dbReference type="Pfam" id="PF00512">
    <property type="entry name" value="HisKA"/>
    <property type="match status" value="1"/>
</dbReference>
<dbReference type="AlphaFoldDB" id="A0A7Z7AZG6"/>
<dbReference type="InterPro" id="IPR001610">
    <property type="entry name" value="PAC"/>
</dbReference>
<dbReference type="CDD" id="cd00082">
    <property type="entry name" value="HisKA"/>
    <property type="match status" value="1"/>
</dbReference>
<sequence>MINRHDKCLHDEDMCIHIKNISNSADVSQISGLLGESIPDADLLLNNEDLYKFFFAENNVVMLLADSDSSYILDANKAACNYYGWTLEEITGKKMDQINVFSSEYIKIESKKAESENRDYLLLKHFLANGEIRDVKVYSGTIRSESCTFIYHIVYDVIENEFVDNKLKKMQLSAIQRLKDIGKWEVDLASGKVVLSETTRRIYGLENKIVTRDQVRNIPLSHYVPMLDKARDDLITRNIPYDVQFKIKRQNDDSIRIIHSVAEYYPEKNIIIGVLQDITEFKRTKTKLRERKSLLNQVGKIAHVGAWEYDMATGSITWTNEVARIHEVDLNTTVNVELLLELYSSTSRKVLKDAMVKVLEMGYAEDLELELLTAKGNHKWVRIIAQPKMADGKVVKVTGSLQDITEQKQAEIKISEEARWRRLLMEQSSDGIVIIDQDGRVIEANPRYADMLGYSHEEMQMLSIWEWDVYHTREQIKEMLQITDKNGSLYESQLQCKDGSIIDVEINANPATFGGRRMLFCVCRDISLRKKVERELLAAKIAAENANKVKSEFLATMSHELRTPLTAIIGFSDVLLEGIAGDLNQKQTNYVGHVSNAGKHLLELINDILDISKIEAGECELIYGQFEVSDVIYGVVSVLKPLSDKNKINLCIDIDPELKMIVADRTKFKQILANLLSNAIKFTPEQGSVSVRAISQDDSIQISVQDTGIGIAVNDMDKLFQPFKQLNPCLNRKYEGTGLGLALSKKFVEMHGGSMWVESKVNEGSIFMFTIPQGSEFLD</sequence>
<dbReference type="InterPro" id="IPR036890">
    <property type="entry name" value="HATPase_C_sf"/>
</dbReference>
<keyword evidence="4" id="KW-1003">Cell membrane</keyword>